<organism evidence="1 2">
    <name type="scientific">Cellulophaga phage Calle_1</name>
    <dbReference type="NCBI Taxonomy" id="2745643"/>
    <lineage>
        <taxon>Viruses</taxon>
        <taxon>Duplodnaviria</taxon>
        <taxon>Heunggongvirae</taxon>
        <taxon>Uroviricota</taxon>
        <taxon>Caudoviricetes</taxon>
        <taxon>Pervagoviridae</taxon>
        <taxon>Callevirus</taxon>
        <taxon>Callevirus Calle</taxon>
    </lineage>
</organism>
<evidence type="ECO:0000313" key="1">
    <source>
        <dbReference type="EMBL" id="QQV89694.1"/>
    </source>
</evidence>
<sequence length="97" mass="10817">MRRVKRLSLILVLTLVFVTIVASAQESTEPTYVVQGDKIVKVGGGKSASEGTKTKYTMDVKGVEYPVYKSTRGSYYILRTSKKSGKEYKQYIKITGL</sequence>
<reference evidence="1 2" key="1">
    <citation type="submission" date="2020-07" db="EMBL/GenBank/DDBJ databases">
        <title>Highly diverse flavobacterial phages as mortality factor during North Sea spring blooms.</title>
        <authorList>
            <person name="Bartlau N."/>
            <person name="Wichels A."/>
            <person name="Krohne G."/>
            <person name="Adriaenssens E.M."/>
            <person name="Heins A."/>
            <person name="Fuchs B.M."/>
            <person name="Amann R."/>
            <person name="Moraru C."/>
        </authorList>
    </citation>
    <scope>NUCLEOTIDE SEQUENCE [LARGE SCALE GENOMIC DNA]</scope>
</reference>
<accession>A0A8E5EAA7</accession>
<evidence type="ECO:0000313" key="2">
    <source>
        <dbReference type="Proteomes" id="UP000693797"/>
    </source>
</evidence>
<name>A0A8E5EAA7_9CAUD</name>
<keyword evidence="2" id="KW-1185">Reference proteome</keyword>
<protein>
    <submittedName>
        <fullName evidence="1">Uncharacterized protein</fullName>
    </submittedName>
</protein>
<dbReference type="EMBL" id="MT732432">
    <property type="protein sequence ID" value="QQV89694.1"/>
    <property type="molecule type" value="Genomic_DNA"/>
</dbReference>
<proteinExistence type="predicted"/>
<dbReference type="Proteomes" id="UP000693797">
    <property type="component" value="Segment"/>
</dbReference>
<gene>
    <name evidence="1" type="ORF">Calle1_36</name>
</gene>